<evidence type="ECO:0000256" key="6">
    <source>
        <dbReference type="ARBA" id="ARBA00022679"/>
    </source>
</evidence>
<dbReference type="GO" id="GO:0006777">
    <property type="term" value="P:Mo-molybdopterin cofactor biosynthetic process"/>
    <property type="evidence" value="ECO:0007669"/>
    <property type="project" value="UniProtKB-KW"/>
</dbReference>
<keyword evidence="16" id="KW-1185">Reference proteome</keyword>
<dbReference type="CDD" id="cd00756">
    <property type="entry name" value="MoaE"/>
    <property type="match status" value="1"/>
</dbReference>
<evidence type="ECO:0000259" key="14">
    <source>
        <dbReference type="Pfam" id="PF00899"/>
    </source>
</evidence>
<dbReference type="Proteomes" id="UP000644756">
    <property type="component" value="Unassembled WGS sequence"/>
</dbReference>
<dbReference type="InterPro" id="IPR036563">
    <property type="entry name" value="MoaE_sf"/>
</dbReference>
<dbReference type="GO" id="GO:0008641">
    <property type="term" value="F:ubiquitin-like modifier activating enzyme activity"/>
    <property type="evidence" value="ECO:0007669"/>
    <property type="project" value="InterPro"/>
</dbReference>
<evidence type="ECO:0000256" key="12">
    <source>
        <dbReference type="ARBA" id="ARBA00032474"/>
    </source>
</evidence>
<dbReference type="SUPFAM" id="SSF69572">
    <property type="entry name" value="Activating enzymes of the ubiquitin-like proteins"/>
    <property type="match status" value="1"/>
</dbReference>
<dbReference type="Gene3D" id="3.40.50.720">
    <property type="entry name" value="NAD(P)-binding Rossmann-like Domain"/>
    <property type="match status" value="1"/>
</dbReference>
<dbReference type="Pfam" id="PF02391">
    <property type="entry name" value="MoaE"/>
    <property type="match status" value="1"/>
</dbReference>
<reference evidence="15" key="2">
    <citation type="submission" date="2020-09" db="EMBL/GenBank/DDBJ databases">
        <authorList>
            <person name="Sun Q."/>
            <person name="Zhou Y."/>
        </authorList>
    </citation>
    <scope>NUCLEOTIDE SEQUENCE</scope>
    <source>
        <strain evidence="15">CGMCC 1.12987</strain>
    </source>
</reference>
<keyword evidence="6" id="KW-0808">Transferase</keyword>
<accession>A0A917FXA8</accession>
<protein>
    <recommendedName>
        <fullName evidence="5">Molybdopterin synthase catalytic subunit</fullName>
        <ecNumber evidence="4">2.8.1.12</ecNumber>
    </recommendedName>
    <alternativeName>
        <fullName evidence="11">MPT synthase subunit 2</fullName>
    </alternativeName>
    <alternativeName>
        <fullName evidence="9">Molybdenum cofactor biosynthesis protein E</fullName>
    </alternativeName>
    <alternativeName>
        <fullName evidence="10">Molybdopterin-converting factor large subunit</fullName>
    </alternativeName>
    <alternativeName>
        <fullName evidence="12">Molybdopterin-converting factor subunit 2</fullName>
    </alternativeName>
</protein>
<name>A0A917FXA8_9BACL</name>
<proteinExistence type="inferred from homology"/>
<dbReference type="EC" id="2.8.1.12" evidence="4"/>
<dbReference type="RefSeq" id="WP_229725358.1">
    <property type="nucleotide sequence ID" value="NZ_BMGR01000011.1"/>
</dbReference>
<dbReference type="Gene3D" id="3.90.1170.40">
    <property type="entry name" value="Molybdopterin biosynthesis MoaE subunit"/>
    <property type="match status" value="1"/>
</dbReference>
<gene>
    <name evidence="15" type="ORF">GCM10010916_33240</name>
</gene>
<dbReference type="GO" id="GO:0030366">
    <property type="term" value="F:molybdopterin synthase activity"/>
    <property type="evidence" value="ECO:0007669"/>
    <property type="project" value="UniProtKB-EC"/>
</dbReference>
<evidence type="ECO:0000256" key="13">
    <source>
        <dbReference type="ARBA" id="ARBA00049878"/>
    </source>
</evidence>
<comment type="caution">
    <text evidence="15">The sequence shown here is derived from an EMBL/GenBank/DDBJ whole genome shotgun (WGS) entry which is preliminary data.</text>
</comment>
<organism evidence="15 16">
    <name type="scientific">Paenibacillus abyssi</name>
    <dbReference type="NCBI Taxonomy" id="1340531"/>
    <lineage>
        <taxon>Bacteria</taxon>
        <taxon>Bacillati</taxon>
        <taxon>Bacillota</taxon>
        <taxon>Bacilli</taxon>
        <taxon>Bacillales</taxon>
        <taxon>Paenibacillaceae</taxon>
        <taxon>Paenibacillus</taxon>
    </lineage>
</organism>
<dbReference type="InterPro" id="IPR035985">
    <property type="entry name" value="Ubiquitin-activating_enz"/>
</dbReference>
<comment type="similarity">
    <text evidence="3">Belongs to the HesA/MoeB/ThiF family.</text>
</comment>
<comment type="catalytic activity">
    <reaction evidence="13">
        <text>2 [molybdopterin-synthase sulfur-carrier protein]-C-terminal-Gly-aminoethanethioate + cyclic pyranopterin phosphate + H2O = molybdopterin + 2 [molybdopterin-synthase sulfur-carrier protein]-C-terminal Gly-Gly + 2 H(+)</text>
        <dbReference type="Rhea" id="RHEA:26333"/>
        <dbReference type="Rhea" id="RHEA-COMP:12202"/>
        <dbReference type="Rhea" id="RHEA-COMP:19907"/>
        <dbReference type="ChEBI" id="CHEBI:15377"/>
        <dbReference type="ChEBI" id="CHEBI:15378"/>
        <dbReference type="ChEBI" id="CHEBI:58698"/>
        <dbReference type="ChEBI" id="CHEBI:59648"/>
        <dbReference type="ChEBI" id="CHEBI:90778"/>
        <dbReference type="ChEBI" id="CHEBI:232372"/>
        <dbReference type="EC" id="2.8.1.12"/>
    </reaction>
</comment>
<evidence type="ECO:0000256" key="2">
    <source>
        <dbReference type="ARBA" id="ARBA00005426"/>
    </source>
</evidence>
<keyword evidence="7" id="KW-0501">Molybdenum cofactor biosynthesis</keyword>
<dbReference type="InterPro" id="IPR003448">
    <property type="entry name" value="Mopterin_biosynth_MoaE"/>
</dbReference>
<evidence type="ECO:0000256" key="11">
    <source>
        <dbReference type="ARBA" id="ARBA00030781"/>
    </source>
</evidence>
<evidence type="ECO:0000313" key="16">
    <source>
        <dbReference type="Proteomes" id="UP000644756"/>
    </source>
</evidence>
<dbReference type="CDD" id="cd00757">
    <property type="entry name" value="ThiF_MoeB_HesA_family"/>
    <property type="match status" value="1"/>
</dbReference>
<evidence type="ECO:0000256" key="7">
    <source>
        <dbReference type="ARBA" id="ARBA00023150"/>
    </source>
</evidence>
<dbReference type="PANTHER" id="PTHR23404">
    <property type="entry name" value="MOLYBDOPTERIN SYNTHASE RELATED"/>
    <property type="match status" value="1"/>
</dbReference>
<dbReference type="EMBL" id="BMGR01000011">
    <property type="protein sequence ID" value="GGG13668.1"/>
    <property type="molecule type" value="Genomic_DNA"/>
</dbReference>
<reference evidence="15" key="1">
    <citation type="journal article" date="2014" name="Int. J. Syst. Evol. Microbiol.">
        <title>Complete genome sequence of Corynebacterium casei LMG S-19264T (=DSM 44701T), isolated from a smear-ripened cheese.</title>
        <authorList>
            <consortium name="US DOE Joint Genome Institute (JGI-PGF)"/>
            <person name="Walter F."/>
            <person name="Albersmeier A."/>
            <person name="Kalinowski J."/>
            <person name="Ruckert C."/>
        </authorList>
    </citation>
    <scope>NUCLEOTIDE SEQUENCE</scope>
    <source>
        <strain evidence="15">CGMCC 1.12987</strain>
    </source>
</reference>
<dbReference type="InterPro" id="IPR000594">
    <property type="entry name" value="ThiF_NAD_FAD-bd"/>
</dbReference>
<evidence type="ECO:0000256" key="4">
    <source>
        <dbReference type="ARBA" id="ARBA00011950"/>
    </source>
</evidence>
<evidence type="ECO:0000256" key="1">
    <source>
        <dbReference type="ARBA" id="ARBA00005046"/>
    </source>
</evidence>
<dbReference type="FunFam" id="3.90.1170.40:FF:000003">
    <property type="entry name" value="Molybdopterin converting factor subunit 2"/>
    <property type="match status" value="1"/>
</dbReference>
<evidence type="ECO:0000256" key="5">
    <source>
        <dbReference type="ARBA" id="ARBA00013858"/>
    </source>
</evidence>
<evidence type="ECO:0000256" key="9">
    <source>
        <dbReference type="ARBA" id="ARBA00029745"/>
    </source>
</evidence>
<comment type="subunit">
    <text evidence="8">Heterotetramer of 2 MoaD subunits and 2 MoaE subunits. Also stable as homodimer. The enzyme changes between these two forms during catalysis.</text>
</comment>
<evidence type="ECO:0000256" key="10">
    <source>
        <dbReference type="ARBA" id="ARBA00030407"/>
    </source>
</evidence>
<comment type="similarity">
    <text evidence="2">Belongs to the MoaE family.</text>
</comment>
<dbReference type="AlphaFoldDB" id="A0A917FXA8"/>
<evidence type="ECO:0000256" key="8">
    <source>
        <dbReference type="ARBA" id="ARBA00026066"/>
    </source>
</evidence>
<dbReference type="SUPFAM" id="SSF54690">
    <property type="entry name" value="Molybdopterin synthase subunit MoaE"/>
    <property type="match status" value="1"/>
</dbReference>
<feature type="domain" description="THIF-type NAD/FAD binding fold" evidence="14">
    <location>
        <begin position="175"/>
        <end position="410"/>
    </location>
</feature>
<comment type="pathway">
    <text evidence="1">Cofactor biosynthesis; molybdopterin biosynthesis.</text>
</comment>
<sequence>MGKRDSACQVEDPFQLTNDPINMQELIAKVERPGAGAVLLFAGTVRDWTHGKRTAALSYEGYEPMAIKELQRIGDGVAAQWPGTDIAITHRLGALDIGDVSVAIALSSPHRPEAYAASRYAIEELKRTVPIWKKEIYEDGVEWVEGCHIYETAWMENDPAAGHHHHAQWDSKERYARQIRYLPIGEQGQNRLFESRVAIVGIGALGGAIANHLARAGVGFMRIIDRDVVDISNLQRQTLYNERDAALGLPKTAAAKSYLQQINSTIVIEALSQDVNAYNAEALLGDVDLILDGSDNFSTRYLMNEVSQKTGIPWIYGGIVGDVGKTCTFIPGQGPCFACLHPNSPQIGQLPTCDTAGIIAPIVQLIAAFQAAEAMKILIHDFDSVRKSMLHVEMWTYAQHELKLPVNLSCRVCGDRRFPYLEDDEGDSVTLLCGRDTVQVRPKETKQLDLVLLAKELSPLGNVRLSPYFMRFDKDPYQLSVFPDGRVLVHGTSEESVARGLYAQYLGG</sequence>
<dbReference type="Pfam" id="PF00899">
    <property type="entry name" value="ThiF"/>
    <property type="match status" value="1"/>
</dbReference>
<evidence type="ECO:0000313" key="15">
    <source>
        <dbReference type="EMBL" id="GGG13668.1"/>
    </source>
</evidence>
<evidence type="ECO:0000256" key="3">
    <source>
        <dbReference type="ARBA" id="ARBA00009919"/>
    </source>
</evidence>
<dbReference type="FunFam" id="3.40.50.720:FF:000080">
    <property type="entry name" value="Thiazole biosynthesis adenylyltransferase ThiF"/>
    <property type="match status" value="1"/>
</dbReference>